<dbReference type="SUPFAM" id="SSF55785">
    <property type="entry name" value="PYP-like sensor domain (PAS domain)"/>
    <property type="match status" value="1"/>
</dbReference>
<dbReference type="InterPro" id="IPR013655">
    <property type="entry name" value="PAS_fold_3"/>
</dbReference>
<evidence type="ECO:0000259" key="9">
    <source>
        <dbReference type="PROSITE" id="PS50113"/>
    </source>
</evidence>
<dbReference type="EMBL" id="QFPX01000032">
    <property type="protein sequence ID" value="PZQ50936.1"/>
    <property type="molecule type" value="Genomic_DNA"/>
</dbReference>
<dbReference type="PANTHER" id="PTHR45138:SF9">
    <property type="entry name" value="DIGUANYLATE CYCLASE DGCM-RELATED"/>
    <property type="match status" value="1"/>
</dbReference>
<feature type="transmembrane region" description="Helical" evidence="8">
    <location>
        <begin position="124"/>
        <end position="141"/>
    </location>
</feature>
<dbReference type="PROSITE" id="PS50113">
    <property type="entry name" value="PAC"/>
    <property type="match status" value="1"/>
</dbReference>
<keyword evidence="4 8" id="KW-0812">Transmembrane</keyword>
<proteinExistence type="predicted"/>
<dbReference type="AlphaFoldDB" id="A0A2W5NBP3"/>
<dbReference type="GO" id="GO:0043709">
    <property type="term" value="P:cell adhesion involved in single-species biofilm formation"/>
    <property type="evidence" value="ECO:0007669"/>
    <property type="project" value="TreeGrafter"/>
</dbReference>
<dbReference type="EC" id="2.7.7.65" evidence="2"/>
<dbReference type="InterPro" id="IPR007895">
    <property type="entry name" value="MASE1"/>
</dbReference>
<feature type="transmembrane region" description="Helical" evidence="8">
    <location>
        <begin position="73"/>
        <end position="93"/>
    </location>
</feature>
<evidence type="ECO:0000259" key="10">
    <source>
        <dbReference type="PROSITE" id="PS50887"/>
    </source>
</evidence>
<evidence type="ECO:0000256" key="2">
    <source>
        <dbReference type="ARBA" id="ARBA00012528"/>
    </source>
</evidence>
<evidence type="ECO:0000256" key="3">
    <source>
        <dbReference type="ARBA" id="ARBA00022475"/>
    </source>
</evidence>
<name>A0A2W5NBP3_9SPHN</name>
<evidence type="ECO:0000313" key="12">
    <source>
        <dbReference type="Proteomes" id="UP000249082"/>
    </source>
</evidence>
<dbReference type="Gene3D" id="3.30.70.270">
    <property type="match status" value="1"/>
</dbReference>
<dbReference type="PANTHER" id="PTHR45138">
    <property type="entry name" value="REGULATORY COMPONENTS OF SENSORY TRANSDUCTION SYSTEM"/>
    <property type="match status" value="1"/>
</dbReference>
<evidence type="ECO:0000256" key="1">
    <source>
        <dbReference type="ARBA" id="ARBA00004651"/>
    </source>
</evidence>
<keyword evidence="5 8" id="KW-1133">Transmembrane helix</keyword>
<dbReference type="CDD" id="cd00130">
    <property type="entry name" value="PAS"/>
    <property type="match status" value="1"/>
</dbReference>
<dbReference type="SMART" id="SM00086">
    <property type="entry name" value="PAC"/>
    <property type="match status" value="1"/>
</dbReference>
<evidence type="ECO:0000256" key="6">
    <source>
        <dbReference type="ARBA" id="ARBA00023136"/>
    </source>
</evidence>
<dbReference type="GO" id="GO:0052621">
    <property type="term" value="F:diguanylate cyclase activity"/>
    <property type="evidence" value="ECO:0007669"/>
    <property type="project" value="UniProtKB-EC"/>
</dbReference>
<comment type="caution">
    <text evidence="11">The sequence shown here is derived from an EMBL/GenBank/DDBJ whole genome shotgun (WGS) entry which is preliminary data.</text>
</comment>
<dbReference type="Proteomes" id="UP000249082">
    <property type="component" value="Unassembled WGS sequence"/>
</dbReference>
<keyword evidence="3" id="KW-1003">Cell membrane</keyword>
<dbReference type="InterPro" id="IPR043128">
    <property type="entry name" value="Rev_trsase/Diguanyl_cyclase"/>
</dbReference>
<dbReference type="InterPro" id="IPR029787">
    <property type="entry name" value="Nucleotide_cyclase"/>
</dbReference>
<dbReference type="InterPro" id="IPR000014">
    <property type="entry name" value="PAS"/>
</dbReference>
<evidence type="ECO:0000256" key="5">
    <source>
        <dbReference type="ARBA" id="ARBA00022989"/>
    </source>
</evidence>
<dbReference type="NCBIfam" id="TIGR00254">
    <property type="entry name" value="GGDEF"/>
    <property type="match status" value="1"/>
</dbReference>
<dbReference type="FunFam" id="3.30.70.270:FF:000001">
    <property type="entry name" value="Diguanylate cyclase domain protein"/>
    <property type="match status" value="1"/>
</dbReference>
<gene>
    <name evidence="11" type="ORF">DI555_22180</name>
</gene>
<sequence>MVGLWRKCSDHHYRSRPAICFPIPNCRGQARKVACTVPDRRTVFSPRRRYWVEIRGAGGYLWDVGSSNLRQTILVSASAGLLYFVLAAIALQLTRGADGIATVWPSSGVAVAALLLAGAGQRGWVLLSLAAASFLANFVWSGALAPAFGHTAANVVEALVAYWIMRDIQRRNDSFFHIAAIARFCLAAVLAALASATIASLLAGGGIGHMFVSWLTTVALGILLVVPLIMNFMHPATHGPSRSAGQLGRTALVLAAVALVAGVVFTQSTYPLLFLPLLSVLLATYFLGATGATCSILIIAAIGSVAIWQHSGSISLLNAGTEAEVLFFQFYLFTLLVSALPLAAMIAMRDRSFAEVERGKRWLEMSEGIAKVGHWRLELAEQRLFWSGEVFRIHGLEPGPQPALDMAVNFYHPEDRPLVEGTLAQSLETLQPIEFEARIVRQDGDIRYVYSCSEVELREDGKPGAIFGIFQDVTNRVLAAMELASARARAEARADEATQLAETDSLTEIANRRKVLSFLDTEIAKAVVLGGPLAIAVLDIDRFKQINDRFGHAVGDQVIRRVAQVCALATRGSDLVGRIGGEEFLIVLPTTSAEMAFAVAERVRSAVEAIDWQPLDLQRVTVSIGLASLGGGMDREELMIRADRALYQAKNDGRNMLRQTG</sequence>
<evidence type="ECO:0000256" key="7">
    <source>
        <dbReference type="ARBA" id="ARBA00034247"/>
    </source>
</evidence>
<dbReference type="Pfam" id="PF05231">
    <property type="entry name" value="MASE1"/>
    <property type="match status" value="1"/>
</dbReference>
<dbReference type="Gene3D" id="2.10.70.100">
    <property type="match status" value="1"/>
</dbReference>
<dbReference type="Pfam" id="PF00990">
    <property type="entry name" value="GGDEF"/>
    <property type="match status" value="1"/>
</dbReference>
<feature type="transmembrane region" description="Helical" evidence="8">
    <location>
        <begin position="211"/>
        <end position="230"/>
    </location>
</feature>
<dbReference type="InterPro" id="IPR000700">
    <property type="entry name" value="PAS-assoc_C"/>
</dbReference>
<dbReference type="Gene3D" id="3.30.450.20">
    <property type="entry name" value="PAS domain"/>
    <property type="match status" value="1"/>
</dbReference>
<dbReference type="CDD" id="cd01949">
    <property type="entry name" value="GGDEF"/>
    <property type="match status" value="1"/>
</dbReference>
<evidence type="ECO:0000313" key="11">
    <source>
        <dbReference type="EMBL" id="PZQ50936.1"/>
    </source>
</evidence>
<reference evidence="11 12" key="1">
    <citation type="submission" date="2017-08" db="EMBL/GenBank/DDBJ databases">
        <title>Infants hospitalized years apart are colonized by the same room-sourced microbial strains.</title>
        <authorList>
            <person name="Brooks B."/>
            <person name="Olm M.R."/>
            <person name="Firek B.A."/>
            <person name="Baker R."/>
            <person name="Thomas B.C."/>
            <person name="Morowitz M.J."/>
            <person name="Banfield J.F."/>
        </authorList>
    </citation>
    <scope>NUCLEOTIDE SEQUENCE [LARGE SCALE GENOMIC DNA]</scope>
    <source>
        <strain evidence="11">S2_005_002_R2_33</strain>
    </source>
</reference>
<feature type="transmembrane region" description="Helical" evidence="8">
    <location>
        <begin position="328"/>
        <end position="348"/>
    </location>
</feature>
<dbReference type="SUPFAM" id="SSF55073">
    <property type="entry name" value="Nucleotide cyclase"/>
    <property type="match status" value="1"/>
</dbReference>
<keyword evidence="6 8" id="KW-0472">Membrane</keyword>
<dbReference type="PROSITE" id="PS50887">
    <property type="entry name" value="GGDEF"/>
    <property type="match status" value="1"/>
</dbReference>
<dbReference type="InterPro" id="IPR000160">
    <property type="entry name" value="GGDEF_dom"/>
</dbReference>
<feature type="transmembrane region" description="Helical" evidence="8">
    <location>
        <begin position="176"/>
        <end position="199"/>
    </location>
</feature>
<feature type="transmembrane region" description="Helical" evidence="8">
    <location>
        <begin position="147"/>
        <end position="164"/>
    </location>
</feature>
<protein>
    <recommendedName>
        <fullName evidence="2">diguanylate cyclase</fullName>
        <ecNumber evidence="2">2.7.7.65</ecNumber>
    </recommendedName>
</protein>
<feature type="domain" description="GGDEF" evidence="10">
    <location>
        <begin position="531"/>
        <end position="661"/>
    </location>
</feature>
<feature type="transmembrane region" description="Helical" evidence="8">
    <location>
        <begin position="282"/>
        <end position="308"/>
    </location>
</feature>
<dbReference type="GO" id="GO:1902201">
    <property type="term" value="P:negative regulation of bacterial-type flagellum-dependent cell motility"/>
    <property type="evidence" value="ECO:0007669"/>
    <property type="project" value="TreeGrafter"/>
</dbReference>
<dbReference type="InterPro" id="IPR050469">
    <property type="entry name" value="Diguanylate_Cyclase"/>
</dbReference>
<feature type="domain" description="PAC" evidence="9">
    <location>
        <begin position="433"/>
        <end position="485"/>
    </location>
</feature>
<dbReference type="GO" id="GO:0005886">
    <property type="term" value="C:plasma membrane"/>
    <property type="evidence" value="ECO:0007669"/>
    <property type="project" value="UniProtKB-SubCell"/>
</dbReference>
<evidence type="ECO:0000256" key="8">
    <source>
        <dbReference type="SAM" id="Phobius"/>
    </source>
</evidence>
<feature type="transmembrane region" description="Helical" evidence="8">
    <location>
        <begin position="99"/>
        <end position="117"/>
    </location>
</feature>
<evidence type="ECO:0000256" key="4">
    <source>
        <dbReference type="ARBA" id="ARBA00022692"/>
    </source>
</evidence>
<dbReference type="SMART" id="SM00267">
    <property type="entry name" value="GGDEF"/>
    <property type="match status" value="1"/>
</dbReference>
<organism evidence="11 12">
    <name type="scientific">Novosphingobium pentaromativorans</name>
    <dbReference type="NCBI Taxonomy" id="205844"/>
    <lineage>
        <taxon>Bacteria</taxon>
        <taxon>Pseudomonadati</taxon>
        <taxon>Pseudomonadota</taxon>
        <taxon>Alphaproteobacteria</taxon>
        <taxon>Sphingomonadales</taxon>
        <taxon>Sphingomonadaceae</taxon>
        <taxon>Novosphingobium</taxon>
    </lineage>
</organism>
<comment type="catalytic activity">
    <reaction evidence="7">
        <text>2 GTP = 3',3'-c-di-GMP + 2 diphosphate</text>
        <dbReference type="Rhea" id="RHEA:24898"/>
        <dbReference type="ChEBI" id="CHEBI:33019"/>
        <dbReference type="ChEBI" id="CHEBI:37565"/>
        <dbReference type="ChEBI" id="CHEBI:58805"/>
        <dbReference type="EC" id="2.7.7.65"/>
    </reaction>
</comment>
<accession>A0A2W5NBP3</accession>
<comment type="subcellular location">
    <subcellularLocation>
        <location evidence="1">Cell membrane</location>
        <topology evidence="1">Multi-pass membrane protein</topology>
    </subcellularLocation>
</comment>
<dbReference type="InterPro" id="IPR035965">
    <property type="entry name" value="PAS-like_dom_sf"/>
</dbReference>
<feature type="transmembrane region" description="Helical" evidence="8">
    <location>
        <begin position="251"/>
        <end position="270"/>
    </location>
</feature>
<dbReference type="InterPro" id="IPR001610">
    <property type="entry name" value="PAC"/>
</dbReference>
<dbReference type="Pfam" id="PF08447">
    <property type="entry name" value="PAS_3"/>
    <property type="match status" value="1"/>
</dbReference>